<dbReference type="Gene3D" id="3.40.50.150">
    <property type="entry name" value="Vaccinia Virus protein VP39"/>
    <property type="match status" value="1"/>
</dbReference>
<dbReference type="PANTHER" id="PTHR32319">
    <property type="entry name" value="BACTERIAL HEMOLYSIN-LIKE PROTEIN"/>
    <property type="match status" value="1"/>
</dbReference>
<dbReference type="PROSITE" id="PS50889">
    <property type="entry name" value="S4"/>
    <property type="match status" value="1"/>
</dbReference>
<evidence type="ECO:0000256" key="1">
    <source>
        <dbReference type="ARBA" id="ARBA00022884"/>
    </source>
</evidence>
<dbReference type="CDD" id="cd02440">
    <property type="entry name" value="AdoMet_MTases"/>
    <property type="match status" value="1"/>
</dbReference>
<evidence type="ECO:0000313" key="6">
    <source>
        <dbReference type="Proteomes" id="UP000002495"/>
    </source>
</evidence>
<dbReference type="KEGG" id="hhe:HH_0519"/>
<feature type="domain" description="RNA-binding S4" evidence="4">
    <location>
        <begin position="2"/>
        <end position="62"/>
    </location>
</feature>
<dbReference type="STRING" id="235279.HH_0519"/>
<dbReference type="InterPro" id="IPR029063">
    <property type="entry name" value="SAM-dependent_MTases_sf"/>
</dbReference>
<dbReference type="PANTHER" id="PTHR32319:SF0">
    <property type="entry name" value="BACTERIAL HEMOLYSIN-LIKE PROTEIN"/>
    <property type="match status" value="1"/>
</dbReference>
<keyword evidence="6" id="KW-1185">Reference proteome</keyword>
<dbReference type="GO" id="GO:0008168">
    <property type="term" value="F:methyltransferase activity"/>
    <property type="evidence" value="ECO:0007669"/>
    <property type="project" value="InterPro"/>
</dbReference>
<dbReference type="InterPro" id="IPR002877">
    <property type="entry name" value="RNA_MeTrfase_FtsJ_dom"/>
</dbReference>
<dbReference type="SMART" id="SM00363">
    <property type="entry name" value="S4"/>
    <property type="match status" value="1"/>
</dbReference>
<dbReference type="InterPro" id="IPR002942">
    <property type="entry name" value="S4_RNA-bd"/>
</dbReference>
<dbReference type="CDD" id="cd00165">
    <property type="entry name" value="S4"/>
    <property type="match status" value="1"/>
</dbReference>
<organism evidence="5 6">
    <name type="scientific">Helicobacter hepaticus (strain ATCC 51449 / 3B1)</name>
    <dbReference type="NCBI Taxonomy" id="235279"/>
    <lineage>
        <taxon>Bacteria</taxon>
        <taxon>Pseudomonadati</taxon>
        <taxon>Campylobacterota</taxon>
        <taxon>Epsilonproteobacteria</taxon>
        <taxon>Campylobacterales</taxon>
        <taxon>Helicobacteraceae</taxon>
        <taxon>Helicobacter</taxon>
    </lineage>
</organism>
<dbReference type="InterPro" id="IPR036986">
    <property type="entry name" value="S4_RNA-bd_sf"/>
</dbReference>
<evidence type="ECO:0000256" key="3">
    <source>
        <dbReference type="PROSITE-ProRule" id="PRU00182"/>
    </source>
</evidence>
<sequence>MQRLDIYLKTLLSSRTKAQEAIESGCVRVNGKVVYKSSLPLKSSDEVDIDTQGLLLGRAGYKLRGFFEELVCKGLWEEGYLVGKRALDIGSSTGGFAQVLLNFGVSEIVCVDVGKNQLHQNMRDDERVRVFEECDVREFEPCEYFDIVVCDVSFISLYKLMESFERLVSAECIWLFKPQFEVGRAAKRDKKGVLKDKTLAHIALADFCAYVQTRGFRILHTSQSILSGKEGNEEFFVYVQR</sequence>
<name>Q7VIT5_HELHP</name>
<dbReference type="SUPFAM" id="SSF55174">
    <property type="entry name" value="Alpha-L RNA-binding motif"/>
    <property type="match status" value="1"/>
</dbReference>
<keyword evidence="1 3" id="KW-0694">RNA-binding</keyword>
<reference evidence="5 6" key="1">
    <citation type="journal article" date="2003" name="Proc. Natl. Acad. Sci. U.S.A.">
        <title>The complete genome sequence of the carcinogenic bacterium Helicobacter hepaticus.</title>
        <authorList>
            <person name="Suerbaum S."/>
            <person name="Josenhans C."/>
            <person name="Sterzenbach T."/>
            <person name="Drescher B."/>
            <person name="Brandt P."/>
            <person name="Bell M."/>
            <person name="Droege M."/>
            <person name="Fartmann B."/>
            <person name="Fischer H.-P."/>
            <person name="Ge Z."/>
            <person name="Hoerster A."/>
            <person name="Holland R."/>
            <person name="Klein K."/>
            <person name="Koenig J."/>
            <person name="Macko L."/>
            <person name="Mendz G.L."/>
            <person name="Nyakatura G."/>
            <person name="Schauer D.B."/>
            <person name="Shen Z."/>
            <person name="Weber J."/>
            <person name="Frosch M."/>
            <person name="Fox J.G."/>
        </authorList>
    </citation>
    <scope>NUCLEOTIDE SEQUENCE [LARGE SCALE GENOMIC DNA]</scope>
    <source>
        <strain evidence="6">ATCC 51449 / 3B1</strain>
    </source>
</reference>
<dbReference type="Pfam" id="PF01479">
    <property type="entry name" value="S4"/>
    <property type="match status" value="1"/>
</dbReference>
<evidence type="ECO:0000259" key="4">
    <source>
        <dbReference type="SMART" id="SM00363"/>
    </source>
</evidence>
<accession>Q7VIT5</accession>
<dbReference type="Pfam" id="PF01728">
    <property type="entry name" value="FtsJ"/>
    <property type="match status" value="1"/>
</dbReference>
<comment type="similarity">
    <text evidence="2">Belongs to the TlyA family.</text>
</comment>
<dbReference type="Gene3D" id="3.10.290.10">
    <property type="entry name" value="RNA-binding S4 domain"/>
    <property type="match status" value="1"/>
</dbReference>
<dbReference type="InterPro" id="IPR047048">
    <property type="entry name" value="TlyA"/>
</dbReference>
<evidence type="ECO:0000256" key="2">
    <source>
        <dbReference type="ARBA" id="ARBA00029460"/>
    </source>
</evidence>
<dbReference type="SUPFAM" id="SSF53335">
    <property type="entry name" value="S-adenosyl-L-methionine-dependent methyltransferases"/>
    <property type="match status" value="1"/>
</dbReference>
<dbReference type="Proteomes" id="UP000002495">
    <property type="component" value="Chromosome"/>
</dbReference>
<dbReference type="RefSeq" id="WP_011115361.1">
    <property type="nucleotide sequence ID" value="NC_004917.1"/>
</dbReference>
<protein>
    <recommendedName>
        <fullName evidence="4">RNA-binding S4 domain-containing protein</fullName>
    </recommendedName>
</protein>
<dbReference type="GO" id="GO:0003723">
    <property type="term" value="F:RNA binding"/>
    <property type="evidence" value="ECO:0007669"/>
    <property type="project" value="UniProtKB-KW"/>
</dbReference>
<dbReference type="eggNOG" id="COG1189">
    <property type="taxonomic scope" value="Bacteria"/>
</dbReference>
<dbReference type="GO" id="GO:0032259">
    <property type="term" value="P:methylation"/>
    <property type="evidence" value="ECO:0007669"/>
    <property type="project" value="InterPro"/>
</dbReference>
<dbReference type="HOGENOM" id="CLU_058015_1_0_7"/>
<gene>
    <name evidence="5" type="ordered locus">HH_0519</name>
</gene>
<dbReference type="AlphaFoldDB" id="Q7VIT5"/>
<dbReference type="OrthoDB" id="9784736at2"/>
<evidence type="ECO:0000313" key="5">
    <source>
        <dbReference type="EMBL" id="AAP77116.1"/>
    </source>
</evidence>
<dbReference type="EMBL" id="AE017125">
    <property type="protein sequence ID" value="AAP77116.1"/>
    <property type="molecule type" value="Genomic_DNA"/>
</dbReference>
<proteinExistence type="inferred from homology"/>